<dbReference type="PANTHER" id="PTHR46300">
    <property type="entry name" value="P450, PUTATIVE (EUROFUNG)-RELATED-RELATED"/>
    <property type="match status" value="1"/>
</dbReference>
<dbReference type="InterPro" id="IPR050364">
    <property type="entry name" value="Cytochrome_P450_fung"/>
</dbReference>
<evidence type="ECO:0000256" key="3">
    <source>
        <dbReference type="ARBA" id="ARBA00010617"/>
    </source>
</evidence>
<dbReference type="EMBL" id="SSOP01000104">
    <property type="protein sequence ID" value="KAB5591455.1"/>
    <property type="molecule type" value="Genomic_DNA"/>
</dbReference>
<keyword evidence="11" id="KW-1133">Transmembrane helix</keyword>
<accession>A0A5N5QI86</accession>
<dbReference type="InterPro" id="IPR002401">
    <property type="entry name" value="Cyt_P450_E_grp-I"/>
</dbReference>
<dbReference type="InterPro" id="IPR017972">
    <property type="entry name" value="Cyt_P450_CS"/>
</dbReference>
<dbReference type="GO" id="GO:0016705">
    <property type="term" value="F:oxidoreductase activity, acting on paired donors, with incorporation or reduction of molecular oxygen"/>
    <property type="evidence" value="ECO:0007669"/>
    <property type="project" value="InterPro"/>
</dbReference>
<evidence type="ECO:0000256" key="5">
    <source>
        <dbReference type="ARBA" id="ARBA00022723"/>
    </source>
</evidence>
<keyword evidence="5 9" id="KW-0479">Metal-binding</keyword>
<dbReference type="GO" id="GO:0005506">
    <property type="term" value="F:iron ion binding"/>
    <property type="evidence" value="ECO:0007669"/>
    <property type="project" value="InterPro"/>
</dbReference>
<keyword evidence="8 10" id="KW-0503">Monooxygenase</keyword>
<evidence type="ECO:0000256" key="7">
    <source>
        <dbReference type="ARBA" id="ARBA00023004"/>
    </source>
</evidence>
<evidence type="ECO:0000256" key="8">
    <source>
        <dbReference type="ARBA" id="ARBA00023033"/>
    </source>
</evidence>
<evidence type="ECO:0000256" key="2">
    <source>
        <dbReference type="ARBA" id="ARBA00005179"/>
    </source>
</evidence>
<keyword evidence="13" id="KW-1185">Reference proteome</keyword>
<evidence type="ECO:0000256" key="6">
    <source>
        <dbReference type="ARBA" id="ARBA00023002"/>
    </source>
</evidence>
<dbReference type="AlphaFoldDB" id="A0A5N5QI86"/>
<keyword evidence="6 10" id="KW-0560">Oxidoreductase</keyword>
<keyword evidence="11" id="KW-0472">Membrane</keyword>
<organism evidence="12 13">
    <name type="scientific">Ceratobasidium theobromae</name>
    <dbReference type="NCBI Taxonomy" id="1582974"/>
    <lineage>
        <taxon>Eukaryota</taxon>
        <taxon>Fungi</taxon>
        <taxon>Dikarya</taxon>
        <taxon>Basidiomycota</taxon>
        <taxon>Agaricomycotina</taxon>
        <taxon>Agaricomycetes</taxon>
        <taxon>Cantharellales</taxon>
        <taxon>Ceratobasidiaceae</taxon>
        <taxon>Ceratobasidium</taxon>
    </lineage>
</organism>
<evidence type="ECO:0000256" key="11">
    <source>
        <dbReference type="SAM" id="Phobius"/>
    </source>
</evidence>
<evidence type="ECO:0000256" key="1">
    <source>
        <dbReference type="ARBA" id="ARBA00001971"/>
    </source>
</evidence>
<dbReference type="InterPro" id="IPR036396">
    <property type="entry name" value="Cyt_P450_sf"/>
</dbReference>
<evidence type="ECO:0000256" key="4">
    <source>
        <dbReference type="ARBA" id="ARBA00022617"/>
    </source>
</evidence>
<dbReference type="Gene3D" id="1.10.630.10">
    <property type="entry name" value="Cytochrome P450"/>
    <property type="match status" value="1"/>
</dbReference>
<evidence type="ECO:0000313" key="12">
    <source>
        <dbReference type="EMBL" id="KAB5591455.1"/>
    </source>
</evidence>
<dbReference type="CDD" id="cd11065">
    <property type="entry name" value="CYP64-like"/>
    <property type="match status" value="1"/>
</dbReference>
<keyword evidence="11" id="KW-0812">Transmembrane</keyword>
<feature type="transmembrane region" description="Helical" evidence="11">
    <location>
        <begin position="12"/>
        <end position="38"/>
    </location>
</feature>
<gene>
    <name evidence="12" type="ORF">CTheo_5100</name>
</gene>
<dbReference type="InterPro" id="IPR001128">
    <property type="entry name" value="Cyt_P450"/>
</dbReference>
<dbReference type="GO" id="GO:0004497">
    <property type="term" value="F:monooxygenase activity"/>
    <property type="evidence" value="ECO:0007669"/>
    <property type="project" value="UniProtKB-KW"/>
</dbReference>
<dbReference type="GO" id="GO:0020037">
    <property type="term" value="F:heme binding"/>
    <property type="evidence" value="ECO:0007669"/>
    <property type="project" value="InterPro"/>
</dbReference>
<dbReference type="SUPFAM" id="SSF48264">
    <property type="entry name" value="Cytochrome P450"/>
    <property type="match status" value="1"/>
</dbReference>
<reference evidence="12 13" key="1">
    <citation type="journal article" date="2019" name="Fungal Biol. Biotechnol.">
        <title>Draft genome sequence of fastidious pathogen Ceratobasidium theobromae, which causes vascular-streak dieback in Theobroma cacao.</title>
        <authorList>
            <person name="Ali S.S."/>
            <person name="Asman A."/>
            <person name="Shao J."/>
            <person name="Firmansyah A.P."/>
            <person name="Susilo A.W."/>
            <person name="Rosmana A."/>
            <person name="McMahon P."/>
            <person name="Junaid M."/>
            <person name="Guest D."/>
            <person name="Kheng T.Y."/>
            <person name="Meinhardt L.W."/>
            <person name="Bailey B.A."/>
        </authorList>
    </citation>
    <scope>NUCLEOTIDE SEQUENCE [LARGE SCALE GENOMIC DNA]</scope>
    <source>
        <strain evidence="12 13">CT2</strain>
    </source>
</reference>
<sequence>MAVISTFDIQFTPIHILLVALTAACCLVLVGSICWKYFSIPLQSASLPPSPPQHWFWGNKSFLNRPYRHVLLGTEYKKQLGDIISVVTPLRVTVYINTMELVTELLEKQTASTSDRPRDVMVNEILGWNTAVGFHKHDERHKKMRRVLASALHPTAARSYAPQHLNKTLDFLRKVAGKPESFMEIANQVSGAFILRLAYGYESGAENDPFLAMVHGSFRYLSKATSTYFMVNDFPVLKHLPSWLPGAGFQRFGKEGRELRLRYADETFNMVFDQVCEGRVEQPSYVSGLLESKGGANASREDIDLVKWSAASLFTAGSTTTAAVINAFILMMALHPEAAEEAQAEIDSVIGRERIPDLHDRSSLPYMEALLQEVMRMCPVVPLGLAHLTTDDIDFHGYRIPKGTTIHPNIWAILHDPNHYSSPHKFNPSRFLKSTPDSDPRKFIFGFGRRICPGSHVANNSSWIMCAGLLSVFNIRASVQLDAKVRNLGGRESERLFQMFIPHGLFGDALPFSCSITFRDSAALALLENSSS</sequence>
<dbReference type="PROSITE" id="PS00086">
    <property type="entry name" value="CYTOCHROME_P450"/>
    <property type="match status" value="1"/>
</dbReference>
<evidence type="ECO:0000256" key="9">
    <source>
        <dbReference type="PIRSR" id="PIRSR602401-1"/>
    </source>
</evidence>
<keyword evidence="4 9" id="KW-0349">Heme</keyword>
<evidence type="ECO:0000256" key="10">
    <source>
        <dbReference type="RuleBase" id="RU000461"/>
    </source>
</evidence>
<keyword evidence="7 9" id="KW-0408">Iron</keyword>
<dbReference type="PRINTS" id="PR00463">
    <property type="entry name" value="EP450I"/>
</dbReference>
<evidence type="ECO:0000313" key="13">
    <source>
        <dbReference type="Proteomes" id="UP000383932"/>
    </source>
</evidence>
<name>A0A5N5QI86_9AGAM</name>
<comment type="pathway">
    <text evidence="2">Secondary metabolite biosynthesis.</text>
</comment>
<comment type="similarity">
    <text evidence="3 10">Belongs to the cytochrome P450 family.</text>
</comment>
<comment type="cofactor">
    <cofactor evidence="1 9">
        <name>heme</name>
        <dbReference type="ChEBI" id="CHEBI:30413"/>
    </cofactor>
</comment>
<dbReference type="Proteomes" id="UP000383932">
    <property type="component" value="Unassembled WGS sequence"/>
</dbReference>
<dbReference type="Pfam" id="PF00067">
    <property type="entry name" value="p450"/>
    <property type="match status" value="1"/>
</dbReference>
<proteinExistence type="inferred from homology"/>
<protein>
    <submittedName>
        <fullName evidence="12">Cytochrome P450 family oxidoreductase</fullName>
    </submittedName>
</protein>
<comment type="caution">
    <text evidence="12">The sequence shown here is derived from an EMBL/GenBank/DDBJ whole genome shotgun (WGS) entry which is preliminary data.</text>
</comment>
<feature type="binding site" description="axial binding residue" evidence="9">
    <location>
        <position position="452"/>
    </location>
    <ligand>
        <name>heme</name>
        <dbReference type="ChEBI" id="CHEBI:30413"/>
    </ligand>
    <ligandPart>
        <name>Fe</name>
        <dbReference type="ChEBI" id="CHEBI:18248"/>
    </ligandPart>
</feature>
<dbReference type="OrthoDB" id="2789670at2759"/>
<dbReference type="PANTHER" id="PTHR46300:SF7">
    <property type="entry name" value="P450, PUTATIVE (EUROFUNG)-RELATED"/>
    <property type="match status" value="1"/>
</dbReference>